<organism evidence="4 5">
    <name type="scientific">Kibdelosporangium persicum</name>
    <dbReference type="NCBI Taxonomy" id="2698649"/>
    <lineage>
        <taxon>Bacteria</taxon>
        <taxon>Bacillati</taxon>
        <taxon>Actinomycetota</taxon>
        <taxon>Actinomycetes</taxon>
        <taxon>Pseudonocardiales</taxon>
        <taxon>Pseudonocardiaceae</taxon>
        <taxon>Kibdelosporangium</taxon>
    </lineage>
</organism>
<accession>A0ABX2FJB9</accession>
<dbReference type="RefSeq" id="WP_173142150.1">
    <property type="nucleotide sequence ID" value="NZ_CBCSGW010000025.1"/>
</dbReference>
<dbReference type="PANTHER" id="PTHR20919">
    <property type="entry name" value="HOMOSERINE O-SUCCINYLTRANSFERASE"/>
    <property type="match status" value="1"/>
</dbReference>
<proteinExistence type="predicted"/>
<dbReference type="Pfam" id="PF04204">
    <property type="entry name" value="HTS"/>
    <property type="match status" value="1"/>
</dbReference>
<keyword evidence="2" id="KW-0808">Transferase</keyword>
<sequence>MASRNRVGIVDLMAVSARGLAGRQFSTWISAADPDTETQVVDSDWTEIESFDALVVTGAEPSTADLRQDPCHAVVGRILESTSAPVVFSCLSAHSALNHLYALPRRRLPAKRIGVFEHAVAPGPLTAGLSDVVHVPHSRWNTVDLMGVTAQMVTVDGDWAYAAADRYMFVQGHPEYFPDTLFREYRRDVRRYLSRESDDFPTIPSGYFTVETLAELADFSVRARRRRSPDTFAAFPDVRRATGDGWAGPAVKVAANWLAAVRGAVNV</sequence>
<comment type="caution">
    <text evidence="4">The sequence shown here is derived from an EMBL/GenBank/DDBJ whole genome shotgun (WGS) entry which is preliminary data.</text>
</comment>
<protein>
    <submittedName>
        <fullName evidence="4">Homoserine O-succinyltransferase</fullName>
    </submittedName>
</protein>
<evidence type="ECO:0000256" key="2">
    <source>
        <dbReference type="ARBA" id="ARBA00022679"/>
    </source>
</evidence>
<dbReference type="InterPro" id="IPR029062">
    <property type="entry name" value="Class_I_gatase-like"/>
</dbReference>
<reference evidence="4 5" key="1">
    <citation type="submission" date="2020-01" db="EMBL/GenBank/DDBJ databases">
        <title>Kibdelosporangium persica a novel Actinomycetes from a hot desert in Iran.</title>
        <authorList>
            <person name="Safaei N."/>
            <person name="Zaburannyi N."/>
            <person name="Mueller R."/>
            <person name="Wink J."/>
        </authorList>
    </citation>
    <scope>NUCLEOTIDE SEQUENCE [LARGE SCALE GENOMIC DNA]</scope>
    <source>
        <strain evidence="4 5">4NS15</strain>
    </source>
</reference>
<evidence type="ECO:0000256" key="1">
    <source>
        <dbReference type="ARBA" id="ARBA00022605"/>
    </source>
</evidence>
<name>A0ABX2FJB9_9PSEU</name>
<dbReference type="InterPro" id="IPR033752">
    <property type="entry name" value="MetA_family"/>
</dbReference>
<dbReference type="EMBL" id="JAAATY010000048">
    <property type="protein sequence ID" value="NRN70982.1"/>
    <property type="molecule type" value="Genomic_DNA"/>
</dbReference>
<keyword evidence="5" id="KW-1185">Reference proteome</keyword>
<keyword evidence="1" id="KW-0028">Amino-acid biosynthesis</keyword>
<dbReference type="Gene3D" id="3.40.50.880">
    <property type="match status" value="1"/>
</dbReference>
<dbReference type="PROSITE" id="PS51273">
    <property type="entry name" value="GATASE_TYPE_1"/>
    <property type="match status" value="1"/>
</dbReference>
<gene>
    <name evidence="4" type="ORF">GC106_82570</name>
</gene>
<evidence type="ECO:0000313" key="4">
    <source>
        <dbReference type="EMBL" id="NRN70982.1"/>
    </source>
</evidence>
<dbReference type="SUPFAM" id="SSF52317">
    <property type="entry name" value="Class I glutamine amidotransferase-like"/>
    <property type="match status" value="1"/>
</dbReference>
<keyword evidence="3" id="KW-0012">Acyltransferase</keyword>
<evidence type="ECO:0000313" key="5">
    <source>
        <dbReference type="Proteomes" id="UP000763557"/>
    </source>
</evidence>
<dbReference type="PANTHER" id="PTHR20919:SF0">
    <property type="entry name" value="HOMOSERINE O-SUCCINYLTRANSFERASE"/>
    <property type="match status" value="1"/>
</dbReference>
<dbReference type="Proteomes" id="UP000763557">
    <property type="component" value="Unassembled WGS sequence"/>
</dbReference>
<evidence type="ECO:0000256" key="3">
    <source>
        <dbReference type="ARBA" id="ARBA00023315"/>
    </source>
</evidence>